<evidence type="ECO:0000313" key="1">
    <source>
        <dbReference type="EMBL" id="AFC86924.1"/>
    </source>
</evidence>
<dbReference type="InterPro" id="IPR023614">
    <property type="entry name" value="Porin_dom_sf"/>
</dbReference>
<proteinExistence type="predicted"/>
<organism evidence="1 2">
    <name type="scientific">Frateuria aurantia (strain ATCC 33424 / DSM 6220 / KCTC 2777 / LMG 1558 / NBRC 3245 / NCIMB 13370)</name>
    <name type="common">Acetobacter aurantius</name>
    <dbReference type="NCBI Taxonomy" id="767434"/>
    <lineage>
        <taxon>Bacteria</taxon>
        <taxon>Pseudomonadati</taxon>
        <taxon>Pseudomonadota</taxon>
        <taxon>Gammaproteobacteria</taxon>
        <taxon>Lysobacterales</taxon>
        <taxon>Rhodanobacteraceae</taxon>
        <taxon>Frateuria</taxon>
    </lineage>
</organism>
<dbReference type="eggNOG" id="COG3203">
    <property type="taxonomic scope" value="Bacteria"/>
</dbReference>
<dbReference type="STRING" id="767434.Fraau_2579"/>
<dbReference type="Proteomes" id="UP000005234">
    <property type="component" value="Chromosome"/>
</dbReference>
<dbReference type="SUPFAM" id="SSF56935">
    <property type="entry name" value="Porins"/>
    <property type="match status" value="1"/>
</dbReference>
<gene>
    <name evidence="1" type="ordered locus">Fraau_2579</name>
</gene>
<dbReference type="Gene3D" id="2.40.160.10">
    <property type="entry name" value="Porin"/>
    <property type="match status" value="1"/>
</dbReference>
<sequence length="551" mass="57194">MKCTEPSRPVGRRGRLWLAMLMAVQVGGLLLSQQARADEFTDLLDLLKAKGTLSASEYRTLLDKHRQHLAMNAPRPAAGGAMLAGTAAGSATAAAMPAGTEATSARTSADSAQILAQAQQAAAQAQASAQVAAAASAKLAAVDTRRLVRADPYTPGKGIGLTAGDFNFNISGFVNGFYTYNRPGGGQAVAGGVSTGPSRFDSSSVRNGLLPAGLVLKMSTTQAGIDINTVFGIYPGLNSADPGAFNANSGGSPVGLGTAGVDFRQAYITAGTSSFGTVKVGRDLGLFGSDAILDDATLLSVGATGSNSAPGNTSLGRIGVGYVYADWLPQISYASPVMHGVQLSMGVMTPLDAYNYAGSGLSATSTSHSGPMMQGKLTWDFGKADGFNGRIWSGFLFQRDSHLTSSVIPVDSSVHANASAGELGTKLNYGPWQTVLYYYRGNGLGTTGLFFDGLAQDGRRRTSQGYYAQLSYQFTHRLKAVASYGASQLYSVPGEDVPLLVRRNLSEIGAIYYSLTRGLSLVGEYTHTSSTAQGPHRGTDDSISGGAIFVF</sequence>
<keyword evidence="2" id="KW-1185">Reference proteome</keyword>
<reference evidence="1" key="1">
    <citation type="submission" date="2012-02" db="EMBL/GenBank/DDBJ databases">
        <title>The complete genome of Frateuria aurantia DSM 6220.</title>
        <authorList>
            <consortium name="US DOE Joint Genome Institute (JGI-PGF)"/>
            <person name="Lucas S."/>
            <person name="Copeland A."/>
            <person name="Lapidus A."/>
            <person name="Glavina del Rio T."/>
            <person name="Dalin E."/>
            <person name="Tice H."/>
            <person name="Bruce D."/>
            <person name="Goodwin L."/>
            <person name="Pitluck S."/>
            <person name="Peters L."/>
            <person name="Ovchinnikova G."/>
            <person name="Teshima H."/>
            <person name="Kyrpides N."/>
            <person name="Mavromatis K."/>
            <person name="Ivanova N."/>
            <person name="Brettin T."/>
            <person name="Detter J.C."/>
            <person name="Han C."/>
            <person name="Larimer F."/>
            <person name="Land M."/>
            <person name="Hauser L."/>
            <person name="Markowitz V."/>
            <person name="Cheng J.-F."/>
            <person name="Hugenholtz P."/>
            <person name="Woyke T."/>
            <person name="Wu D."/>
            <person name="Brambilla E."/>
            <person name="Klenk H.-P."/>
            <person name="Eisen J.A."/>
        </authorList>
    </citation>
    <scope>NUCLEOTIDE SEQUENCE</scope>
    <source>
        <strain evidence="1">DSM 6220</strain>
    </source>
</reference>
<evidence type="ECO:0000313" key="2">
    <source>
        <dbReference type="Proteomes" id="UP000005234"/>
    </source>
</evidence>
<dbReference type="EMBL" id="CP003350">
    <property type="protein sequence ID" value="AFC86924.1"/>
    <property type="molecule type" value="Genomic_DNA"/>
</dbReference>
<protein>
    <recommendedName>
        <fullName evidence="3">Porin domain-containing protein</fullName>
    </recommendedName>
</protein>
<evidence type="ECO:0008006" key="3">
    <source>
        <dbReference type="Google" id="ProtNLM"/>
    </source>
</evidence>
<dbReference type="AlphaFoldDB" id="H8KYC0"/>
<dbReference type="HOGENOM" id="CLU_032382_0_0_6"/>
<dbReference type="KEGG" id="fau:Fraau_2579"/>
<name>H8KYC0_FRAAD</name>
<accession>H8KYC0</accession>